<dbReference type="EMBL" id="JBBJCI010000080">
    <property type="protein sequence ID" value="KAK7249312.1"/>
    <property type="molecule type" value="Genomic_DNA"/>
</dbReference>
<dbReference type="Proteomes" id="UP001363151">
    <property type="component" value="Unassembled WGS sequence"/>
</dbReference>
<sequence length="158" mass="16500">MDSLLLEIREVLAEASPARKELQRVCKLLQAEGEAVKCNAKSVVLRPAAPGAAKPEAPAAPAAVAPAPVPAPAAAKRGPTRFAPFNLSSSNRTNREEPAEAAPKPAWDSSVGPTDPGKRYNCKLDAPKSAAKSKEARRDVAKSASKAARAEAMANRRA</sequence>
<accession>A0ABR1G7M6</accession>
<keyword evidence="3" id="KW-1185">Reference proteome</keyword>
<name>A0ABR1G7M6_AURAN</name>
<reference evidence="2 3" key="1">
    <citation type="submission" date="2024-03" db="EMBL/GenBank/DDBJ databases">
        <title>Aureococcus anophagefferens CCMP1851 and Kratosvirus quantuckense: Draft genome of a second virus-susceptible host strain in the model system.</title>
        <authorList>
            <person name="Chase E."/>
            <person name="Truchon A.R."/>
            <person name="Schepens W."/>
            <person name="Wilhelm S.W."/>
        </authorList>
    </citation>
    <scope>NUCLEOTIDE SEQUENCE [LARGE SCALE GENOMIC DNA]</scope>
    <source>
        <strain evidence="2 3">CCMP1851</strain>
    </source>
</reference>
<comment type="caution">
    <text evidence="2">The sequence shown here is derived from an EMBL/GenBank/DDBJ whole genome shotgun (WGS) entry which is preliminary data.</text>
</comment>
<feature type="compositionally biased region" description="Low complexity" evidence="1">
    <location>
        <begin position="142"/>
        <end position="158"/>
    </location>
</feature>
<feature type="compositionally biased region" description="Basic and acidic residues" evidence="1">
    <location>
        <begin position="132"/>
        <end position="141"/>
    </location>
</feature>
<feature type="compositionally biased region" description="Low complexity" evidence="1">
    <location>
        <begin position="49"/>
        <end position="77"/>
    </location>
</feature>
<feature type="region of interest" description="Disordered" evidence="1">
    <location>
        <begin position="49"/>
        <end position="158"/>
    </location>
</feature>
<gene>
    <name evidence="2" type="ORF">SO694_00047276</name>
</gene>
<evidence type="ECO:0000313" key="3">
    <source>
        <dbReference type="Proteomes" id="UP001363151"/>
    </source>
</evidence>
<evidence type="ECO:0000256" key="1">
    <source>
        <dbReference type="SAM" id="MobiDB-lite"/>
    </source>
</evidence>
<protein>
    <submittedName>
        <fullName evidence="2">Uncharacterized protein</fullName>
    </submittedName>
</protein>
<evidence type="ECO:0000313" key="2">
    <source>
        <dbReference type="EMBL" id="KAK7249312.1"/>
    </source>
</evidence>
<organism evidence="2 3">
    <name type="scientific">Aureococcus anophagefferens</name>
    <name type="common">Harmful bloom alga</name>
    <dbReference type="NCBI Taxonomy" id="44056"/>
    <lineage>
        <taxon>Eukaryota</taxon>
        <taxon>Sar</taxon>
        <taxon>Stramenopiles</taxon>
        <taxon>Ochrophyta</taxon>
        <taxon>Pelagophyceae</taxon>
        <taxon>Pelagomonadales</taxon>
        <taxon>Pelagomonadaceae</taxon>
        <taxon>Aureococcus</taxon>
    </lineage>
</organism>
<proteinExistence type="predicted"/>